<dbReference type="InterPro" id="IPR036165">
    <property type="entry name" value="YefM-like_sf"/>
</dbReference>
<protein>
    <recommendedName>
        <fullName evidence="2">Antitoxin</fullName>
    </recommendedName>
</protein>
<keyword evidence="4" id="KW-1185">Reference proteome</keyword>
<proteinExistence type="inferred from homology"/>
<accession>A0A135HNM9</accession>
<comment type="caution">
    <text evidence="3">The sequence shown here is derived from an EMBL/GenBank/DDBJ whole genome shotgun (WGS) entry which is preliminary data.</text>
</comment>
<evidence type="ECO:0000313" key="4">
    <source>
        <dbReference type="Proteomes" id="UP000070107"/>
    </source>
</evidence>
<evidence type="ECO:0000256" key="2">
    <source>
        <dbReference type="RuleBase" id="RU362080"/>
    </source>
</evidence>
<sequence length="82" mass="8991">MSTVSLKDAKAGLSTYVDEAIRGEFVTITRHGKPVAALVPLAAAEIAQRTLKPTRRSFASYLKEFPGGEFERNRSPAREVDL</sequence>
<comment type="function">
    <text evidence="2">Antitoxin component of a type II toxin-antitoxin (TA) system.</text>
</comment>
<evidence type="ECO:0000313" key="3">
    <source>
        <dbReference type="EMBL" id="KXF74818.1"/>
    </source>
</evidence>
<name>A0A135HNM9_9HYPH</name>
<gene>
    <name evidence="3" type="ORF">ATN84_21540</name>
</gene>
<dbReference type="SUPFAM" id="SSF143120">
    <property type="entry name" value="YefM-like"/>
    <property type="match status" value="1"/>
</dbReference>
<organism evidence="3 4">
    <name type="scientific">Paramesorhizobium deserti</name>
    <dbReference type="NCBI Taxonomy" id="1494590"/>
    <lineage>
        <taxon>Bacteria</taxon>
        <taxon>Pseudomonadati</taxon>
        <taxon>Pseudomonadota</taxon>
        <taxon>Alphaproteobacteria</taxon>
        <taxon>Hyphomicrobiales</taxon>
        <taxon>Phyllobacteriaceae</taxon>
        <taxon>Paramesorhizobium</taxon>
    </lineage>
</organism>
<comment type="similarity">
    <text evidence="1 2">Belongs to the phD/YefM antitoxin family.</text>
</comment>
<reference evidence="3 4" key="1">
    <citation type="submission" date="2015-11" db="EMBL/GenBank/DDBJ databases">
        <title>Draft genome sequence of Paramesorhizobium deserti A-3-E, a strain highly resistant to diverse beta-lactam antibiotics.</title>
        <authorList>
            <person name="Lv R."/>
            <person name="Yang X."/>
            <person name="Fang N."/>
            <person name="Guo J."/>
            <person name="Luo X."/>
            <person name="Peng F."/>
            <person name="Yang R."/>
            <person name="Cui Y."/>
            <person name="Fang C."/>
            <person name="Song Y."/>
        </authorList>
    </citation>
    <scope>NUCLEOTIDE SEQUENCE [LARGE SCALE GENOMIC DNA]</scope>
    <source>
        <strain evidence="3 4">A-3-E</strain>
    </source>
</reference>
<dbReference type="Gene3D" id="3.40.1620.10">
    <property type="entry name" value="YefM-like domain"/>
    <property type="match status" value="1"/>
</dbReference>
<dbReference type="NCBIfam" id="TIGR01552">
    <property type="entry name" value="phd_fam"/>
    <property type="match status" value="1"/>
</dbReference>
<dbReference type="InterPro" id="IPR006442">
    <property type="entry name" value="Antitoxin_Phd/YefM"/>
</dbReference>
<dbReference type="RefSeq" id="WP_068885054.1">
    <property type="nucleotide sequence ID" value="NZ_LNTU01000040.1"/>
</dbReference>
<dbReference type="Pfam" id="PF02604">
    <property type="entry name" value="PhdYeFM_antitox"/>
    <property type="match status" value="1"/>
</dbReference>
<dbReference type="AlphaFoldDB" id="A0A135HNM9"/>
<dbReference type="OrthoDB" id="517402at2"/>
<evidence type="ECO:0000256" key="1">
    <source>
        <dbReference type="ARBA" id="ARBA00009981"/>
    </source>
</evidence>
<dbReference type="EMBL" id="LNTU01000040">
    <property type="protein sequence ID" value="KXF74818.1"/>
    <property type="molecule type" value="Genomic_DNA"/>
</dbReference>
<dbReference type="Proteomes" id="UP000070107">
    <property type="component" value="Unassembled WGS sequence"/>
</dbReference>